<evidence type="ECO:0000313" key="1">
    <source>
        <dbReference type="EMBL" id="UNM95914.1"/>
    </source>
</evidence>
<accession>A0ABY3X2I9</accession>
<keyword evidence="2" id="KW-1185">Reference proteome</keyword>
<protein>
    <submittedName>
        <fullName evidence="1">Uncharacterized protein</fullName>
    </submittedName>
</protein>
<organism evidence="1 2">
    <name type="scientific">Ignatzschineria rhizosphaerae</name>
    <dbReference type="NCBI Taxonomy" id="2923279"/>
    <lineage>
        <taxon>Bacteria</taxon>
        <taxon>Pseudomonadati</taxon>
        <taxon>Pseudomonadota</taxon>
        <taxon>Gammaproteobacteria</taxon>
        <taxon>Cardiobacteriales</taxon>
        <taxon>Ignatzschineriaceae</taxon>
        <taxon>Ignatzschineria</taxon>
    </lineage>
</organism>
<gene>
    <name evidence="1" type="ORF">MMG00_12035</name>
</gene>
<dbReference type="RefSeq" id="WP_242148667.1">
    <property type="nucleotide sequence ID" value="NZ_CP093379.1"/>
</dbReference>
<sequence>MSKQSLNIKDSKGAEVFIGDTLEFTMFDLNGEQVAREIATLENAEQMKVWIEEFDGVVIESQRV</sequence>
<reference evidence="1 2" key="1">
    <citation type="submission" date="2022-03" db="EMBL/GenBank/DDBJ databases">
        <title>Ignatzschineria rhizosphaerae HR5S32.</title>
        <authorList>
            <person name="Sun J.Q."/>
            <person name="Feng J.Y."/>
        </authorList>
    </citation>
    <scope>NUCLEOTIDE SEQUENCE [LARGE SCALE GENOMIC DNA]</scope>
    <source>
        <strain evidence="1 2">HR5S32</strain>
    </source>
</reference>
<name>A0ABY3X2I9_9GAMM</name>
<proteinExistence type="predicted"/>
<dbReference type="EMBL" id="CP093379">
    <property type="protein sequence ID" value="UNM95914.1"/>
    <property type="molecule type" value="Genomic_DNA"/>
</dbReference>
<evidence type="ECO:0000313" key="2">
    <source>
        <dbReference type="Proteomes" id="UP000829542"/>
    </source>
</evidence>
<dbReference type="Proteomes" id="UP000829542">
    <property type="component" value="Chromosome"/>
</dbReference>